<evidence type="ECO:0000313" key="8">
    <source>
        <dbReference type="Proteomes" id="UP000307749"/>
    </source>
</evidence>
<sequence>MPARFQVRRSAIHGNGVFARRALAGGSRVLEYKGRLITHAEANALYEGSIEQGHTFLFDLNEHYIIDGNQGGNSARWINHSCAPNCRAEVHVDQDGDALRDRVIIEALRDIAPGEELTYNYGIVLDVPHTPRLKRLWACRCGAAQCTGTLLQPRRRVRRV</sequence>
<dbReference type="AlphaFoldDB" id="A0A4S3KP62"/>
<keyword evidence="2" id="KW-0158">Chromosome</keyword>
<comment type="caution">
    <text evidence="7">The sequence shown here is derived from an EMBL/GenBank/DDBJ whole genome shotgun (WGS) entry which is preliminary data.</text>
</comment>
<name>A0A4S3KP62_9GAMM</name>
<dbReference type="GO" id="GO:0005694">
    <property type="term" value="C:chromosome"/>
    <property type="evidence" value="ECO:0007669"/>
    <property type="project" value="UniProtKB-SubCell"/>
</dbReference>
<evidence type="ECO:0000313" key="7">
    <source>
        <dbReference type="EMBL" id="THD10763.1"/>
    </source>
</evidence>
<gene>
    <name evidence="7" type="ORF">B1806_07020</name>
</gene>
<dbReference type="EMBL" id="MWQO01000022">
    <property type="protein sequence ID" value="THD10763.1"/>
    <property type="molecule type" value="Genomic_DNA"/>
</dbReference>
<dbReference type="OrthoDB" id="9790349at2"/>
<dbReference type="InterPro" id="IPR050777">
    <property type="entry name" value="SET2_Histone-Lys_MeTrsfase"/>
</dbReference>
<evidence type="ECO:0000256" key="4">
    <source>
        <dbReference type="ARBA" id="ARBA00022679"/>
    </source>
</evidence>
<proteinExistence type="predicted"/>
<protein>
    <submittedName>
        <fullName evidence="7">SET domain-containing protein-lysine N-methyltransferase</fullName>
    </submittedName>
</protein>
<dbReference type="Pfam" id="PF00856">
    <property type="entry name" value="SET"/>
    <property type="match status" value="1"/>
</dbReference>
<dbReference type="PROSITE" id="PS50280">
    <property type="entry name" value="SET"/>
    <property type="match status" value="1"/>
</dbReference>
<reference evidence="7 8" key="1">
    <citation type="submission" date="2017-02" db="EMBL/GenBank/DDBJ databases">
        <title>Whole genome sequencing of Metallibacterium scheffleri DSM 24874 (T).</title>
        <authorList>
            <person name="Kumar S."/>
            <person name="Patil P."/>
            <person name="Patil P.B."/>
        </authorList>
    </citation>
    <scope>NUCLEOTIDE SEQUENCE [LARGE SCALE GENOMIC DNA]</scope>
    <source>
        <strain evidence="7 8">DSM 24874</strain>
    </source>
</reference>
<evidence type="ECO:0000256" key="1">
    <source>
        <dbReference type="ARBA" id="ARBA00004286"/>
    </source>
</evidence>
<dbReference type="STRING" id="993689.GCA_002077135_01594"/>
<organism evidence="7 8">
    <name type="scientific">Metallibacterium scheffleri</name>
    <dbReference type="NCBI Taxonomy" id="993689"/>
    <lineage>
        <taxon>Bacteria</taxon>
        <taxon>Pseudomonadati</taxon>
        <taxon>Pseudomonadota</taxon>
        <taxon>Gammaproteobacteria</taxon>
        <taxon>Lysobacterales</taxon>
        <taxon>Rhodanobacteraceae</taxon>
        <taxon>Metallibacterium</taxon>
    </lineage>
</organism>
<dbReference type="PANTHER" id="PTHR22884">
    <property type="entry name" value="SET DOMAIN PROTEINS"/>
    <property type="match status" value="1"/>
</dbReference>
<evidence type="ECO:0000259" key="6">
    <source>
        <dbReference type="PROSITE" id="PS50280"/>
    </source>
</evidence>
<dbReference type="SMART" id="SM00317">
    <property type="entry name" value="SET"/>
    <property type="match status" value="1"/>
</dbReference>
<keyword evidence="4 7" id="KW-0808">Transferase</keyword>
<evidence type="ECO:0000256" key="5">
    <source>
        <dbReference type="ARBA" id="ARBA00022691"/>
    </source>
</evidence>
<accession>A0A4S3KP62</accession>
<dbReference type="Proteomes" id="UP000307749">
    <property type="component" value="Unassembled WGS sequence"/>
</dbReference>
<dbReference type="InterPro" id="IPR046341">
    <property type="entry name" value="SET_dom_sf"/>
</dbReference>
<feature type="domain" description="SET" evidence="6">
    <location>
        <begin position="3"/>
        <end position="122"/>
    </location>
</feature>
<dbReference type="SUPFAM" id="SSF82199">
    <property type="entry name" value="SET domain"/>
    <property type="match status" value="1"/>
</dbReference>
<evidence type="ECO:0000256" key="3">
    <source>
        <dbReference type="ARBA" id="ARBA00022603"/>
    </source>
</evidence>
<dbReference type="GO" id="GO:0032259">
    <property type="term" value="P:methylation"/>
    <property type="evidence" value="ECO:0007669"/>
    <property type="project" value="UniProtKB-KW"/>
</dbReference>
<keyword evidence="5" id="KW-0949">S-adenosyl-L-methionine</keyword>
<dbReference type="InterPro" id="IPR001214">
    <property type="entry name" value="SET_dom"/>
</dbReference>
<keyword evidence="3 7" id="KW-0489">Methyltransferase</keyword>
<dbReference type="Gene3D" id="2.170.270.10">
    <property type="entry name" value="SET domain"/>
    <property type="match status" value="1"/>
</dbReference>
<keyword evidence="8" id="KW-1185">Reference proteome</keyword>
<evidence type="ECO:0000256" key="2">
    <source>
        <dbReference type="ARBA" id="ARBA00022454"/>
    </source>
</evidence>
<comment type="subcellular location">
    <subcellularLocation>
        <location evidence="1">Chromosome</location>
    </subcellularLocation>
</comment>
<dbReference type="GO" id="GO:0008168">
    <property type="term" value="F:methyltransferase activity"/>
    <property type="evidence" value="ECO:0007669"/>
    <property type="project" value="UniProtKB-KW"/>
</dbReference>
<dbReference type="RefSeq" id="WP_081126973.1">
    <property type="nucleotide sequence ID" value="NZ_DAHXOC010000017.1"/>
</dbReference>